<comment type="caution">
    <text evidence="2">The sequence shown here is derived from an EMBL/GenBank/DDBJ whole genome shotgun (WGS) entry which is preliminary data.</text>
</comment>
<evidence type="ECO:0000256" key="1">
    <source>
        <dbReference type="SAM" id="Phobius"/>
    </source>
</evidence>
<dbReference type="RefSeq" id="WP_150939707.1">
    <property type="nucleotide sequence ID" value="NZ_WAAT01000046.1"/>
</dbReference>
<feature type="transmembrane region" description="Helical" evidence="1">
    <location>
        <begin position="6"/>
        <end position="29"/>
    </location>
</feature>
<protein>
    <submittedName>
        <fullName evidence="2">Uncharacterized protein</fullName>
    </submittedName>
</protein>
<feature type="transmembrane region" description="Helical" evidence="1">
    <location>
        <begin position="41"/>
        <end position="61"/>
    </location>
</feature>
<gene>
    <name evidence="2" type="ORF">F6U93_10910</name>
</gene>
<keyword evidence="1" id="KW-1133">Transmembrane helix</keyword>
<keyword evidence="1" id="KW-0472">Membrane</keyword>
<reference evidence="2 3" key="1">
    <citation type="submission" date="2019-09" db="EMBL/GenBank/DDBJ databases">
        <authorList>
            <person name="Cao W.R."/>
        </authorList>
    </citation>
    <scope>NUCLEOTIDE SEQUENCE [LARGE SCALE GENOMIC DNA]</scope>
    <source>
        <strain evidence="2 3">B1N29</strain>
    </source>
</reference>
<accession>A0A6N6MAH5</accession>
<proteinExistence type="predicted"/>
<evidence type="ECO:0000313" key="3">
    <source>
        <dbReference type="Proteomes" id="UP000441333"/>
    </source>
</evidence>
<name>A0A6N6MAH5_9FLAO</name>
<dbReference type="Proteomes" id="UP000441333">
    <property type="component" value="Unassembled WGS sequence"/>
</dbReference>
<sequence length="63" mass="6669">MEEPNSSHLGIKIISFLLPIVGAILYFVYKTSSPAKSKAACNFALWGVGVGILLSIISTVMNG</sequence>
<evidence type="ECO:0000313" key="2">
    <source>
        <dbReference type="EMBL" id="KAB1067544.1"/>
    </source>
</evidence>
<keyword evidence="1" id="KW-0812">Transmembrane</keyword>
<dbReference type="AlphaFoldDB" id="A0A6N6MAH5"/>
<keyword evidence="3" id="KW-1185">Reference proteome</keyword>
<organism evidence="2 3">
    <name type="scientific">Pseudotamlana haliotis</name>
    <dbReference type="NCBI Taxonomy" id="2614804"/>
    <lineage>
        <taxon>Bacteria</taxon>
        <taxon>Pseudomonadati</taxon>
        <taxon>Bacteroidota</taxon>
        <taxon>Flavobacteriia</taxon>
        <taxon>Flavobacteriales</taxon>
        <taxon>Flavobacteriaceae</taxon>
        <taxon>Pseudotamlana</taxon>
    </lineage>
</organism>
<dbReference type="EMBL" id="WAAT01000046">
    <property type="protein sequence ID" value="KAB1067544.1"/>
    <property type="molecule type" value="Genomic_DNA"/>
</dbReference>